<gene>
    <name evidence="8" type="ORF">JFY56_13835</name>
</gene>
<dbReference type="EMBL" id="JAELYA010000005">
    <property type="protein sequence ID" value="MBO3276310.1"/>
    <property type="molecule type" value="Genomic_DNA"/>
</dbReference>
<evidence type="ECO:0000256" key="3">
    <source>
        <dbReference type="ARBA" id="ARBA00022692"/>
    </source>
</evidence>
<keyword evidence="4 6" id="KW-1133">Transmembrane helix</keyword>
<sequence length="311" mass="33545">MSAPRKGADGFVLQLMLVLCVIWGLQQVAIKMAAADIVPIMQAVGRSAIAAVLVGLLMCWRGGWEGLRQGTLPAGLAAGVLFALEFLFIAWGLEYTTASHMAVFLYTAPIFSALGLHFLLPSERLRPLQWLGIGVCFAGIVVAFGGAMDFAGMDRHMLLGDALGVLGGMAWGFTTVVVRTTRLSEAPPTLTLFYQLFVAAILLLLVALATGEVEKVNLTPRGVSSVLFQGVMVSFISYFAWFWLLRRYLASNLAVFSFMTPLFGVTFGVLLLDEPLSLNFIAGAVLVLLGITLVSSEQWVLRLIRGKVGRA</sequence>
<evidence type="ECO:0000259" key="7">
    <source>
        <dbReference type="Pfam" id="PF00892"/>
    </source>
</evidence>
<keyword evidence="9" id="KW-1185">Reference proteome</keyword>
<proteinExistence type="inferred from homology"/>
<dbReference type="Proteomes" id="UP000669060">
    <property type="component" value="Unassembled WGS sequence"/>
</dbReference>
<dbReference type="InterPro" id="IPR050638">
    <property type="entry name" value="AA-Vitamin_Transporters"/>
</dbReference>
<protein>
    <submittedName>
        <fullName evidence="8">DMT family transporter</fullName>
    </submittedName>
</protein>
<feature type="transmembrane region" description="Helical" evidence="6">
    <location>
        <begin position="40"/>
        <end position="60"/>
    </location>
</feature>
<evidence type="ECO:0000256" key="1">
    <source>
        <dbReference type="ARBA" id="ARBA00004141"/>
    </source>
</evidence>
<feature type="transmembrane region" description="Helical" evidence="6">
    <location>
        <begin position="99"/>
        <end position="119"/>
    </location>
</feature>
<name>A0ABS3TRM0_9PSED</name>
<dbReference type="PANTHER" id="PTHR32322">
    <property type="entry name" value="INNER MEMBRANE TRANSPORTER"/>
    <property type="match status" value="1"/>
</dbReference>
<feature type="transmembrane region" description="Helical" evidence="6">
    <location>
        <begin position="12"/>
        <end position="34"/>
    </location>
</feature>
<reference evidence="8 9" key="1">
    <citation type="submission" date="2020-12" db="EMBL/GenBank/DDBJ databases">
        <title>Pseudomonas schmalbachii sp. nov. isolated from millipede gut.</title>
        <authorList>
            <person name="Shelomi M."/>
        </authorList>
    </citation>
    <scope>NUCLEOTIDE SEQUENCE [LARGE SCALE GENOMIC DNA]</scope>
    <source>
        <strain evidence="8 9">Milli4</strain>
    </source>
</reference>
<evidence type="ECO:0000256" key="6">
    <source>
        <dbReference type="SAM" id="Phobius"/>
    </source>
</evidence>
<feature type="transmembrane region" description="Helical" evidence="6">
    <location>
        <begin position="131"/>
        <end position="151"/>
    </location>
</feature>
<feature type="transmembrane region" description="Helical" evidence="6">
    <location>
        <begin position="72"/>
        <end position="93"/>
    </location>
</feature>
<dbReference type="SUPFAM" id="SSF103481">
    <property type="entry name" value="Multidrug resistance efflux transporter EmrE"/>
    <property type="match status" value="2"/>
</dbReference>
<feature type="transmembrane region" description="Helical" evidence="6">
    <location>
        <begin position="278"/>
        <end position="301"/>
    </location>
</feature>
<evidence type="ECO:0000256" key="5">
    <source>
        <dbReference type="ARBA" id="ARBA00023136"/>
    </source>
</evidence>
<keyword evidence="5 6" id="KW-0472">Membrane</keyword>
<dbReference type="InterPro" id="IPR037185">
    <property type="entry name" value="EmrE-like"/>
</dbReference>
<accession>A0ABS3TRM0</accession>
<dbReference type="InterPro" id="IPR000620">
    <property type="entry name" value="EamA_dom"/>
</dbReference>
<dbReference type="RefSeq" id="WP_208314346.1">
    <property type="nucleotide sequence ID" value="NZ_JAELYA010000005.1"/>
</dbReference>
<feature type="domain" description="EamA" evidence="7">
    <location>
        <begin position="14"/>
        <end position="143"/>
    </location>
</feature>
<evidence type="ECO:0000256" key="4">
    <source>
        <dbReference type="ARBA" id="ARBA00022989"/>
    </source>
</evidence>
<dbReference type="PANTHER" id="PTHR32322:SF2">
    <property type="entry name" value="EAMA DOMAIN-CONTAINING PROTEIN"/>
    <property type="match status" value="1"/>
</dbReference>
<dbReference type="Pfam" id="PF00892">
    <property type="entry name" value="EamA"/>
    <property type="match status" value="2"/>
</dbReference>
<comment type="subcellular location">
    <subcellularLocation>
        <location evidence="1">Membrane</location>
        <topology evidence="1">Multi-pass membrane protein</topology>
    </subcellularLocation>
</comment>
<feature type="transmembrane region" description="Helical" evidence="6">
    <location>
        <begin position="190"/>
        <end position="210"/>
    </location>
</feature>
<evidence type="ECO:0000313" key="9">
    <source>
        <dbReference type="Proteomes" id="UP000669060"/>
    </source>
</evidence>
<evidence type="ECO:0000256" key="2">
    <source>
        <dbReference type="ARBA" id="ARBA00007362"/>
    </source>
</evidence>
<organism evidence="8 9">
    <name type="scientific">Pseudomonas schmalbachii</name>
    <dbReference type="NCBI Taxonomy" id="2816993"/>
    <lineage>
        <taxon>Bacteria</taxon>
        <taxon>Pseudomonadati</taxon>
        <taxon>Pseudomonadota</taxon>
        <taxon>Gammaproteobacteria</taxon>
        <taxon>Pseudomonadales</taxon>
        <taxon>Pseudomonadaceae</taxon>
        <taxon>Pseudomonas</taxon>
    </lineage>
</organism>
<comment type="caution">
    <text evidence="8">The sequence shown here is derived from an EMBL/GenBank/DDBJ whole genome shotgun (WGS) entry which is preliminary data.</text>
</comment>
<feature type="transmembrane region" description="Helical" evidence="6">
    <location>
        <begin position="222"/>
        <end position="245"/>
    </location>
</feature>
<evidence type="ECO:0000313" key="8">
    <source>
        <dbReference type="EMBL" id="MBO3276310.1"/>
    </source>
</evidence>
<feature type="domain" description="EamA" evidence="7">
    <location>
        <begin position="159"/>
        <end position="295"/>
    </location>
</feature>
<comment type="similarity">
    <text evidence="2">Belongs to the EamA transporter family.</text>
</comment>
<feature type="transmembrane region" description="Helical" evidence="6">
    <location>
        <begin position="252"/>
        <end position="272"/>
    </location>
</feature>
<feature type="transmembrane region" description="Helical" evidence="6">
    <location>
        <begin position="157"/>
        <end position="178"/>
    </location>
</feature>
<keyword evidence="3 6" id="KW-0812">Transmembrane</keyword>